<accession>A0A5E4QGB2</accession>
<evidence type="ECO:0000313" key="3">
    <source>
        <dbReference type="Proteomes" id="UP000324832"/>
    </source>
</evidence>
<feature type="transmembrane region" description="Helical" evidence="1">
    <location>
        <begin position="84"/>
        <end position="106"/>
    </location>
</feature>
<feature type="transmembrane region" description="Helical" evidence="1">
    <location>
        <begin position="55"/>
        <end position="72"/>
    </location>
</feature>
<gene>
    <name evidence="2" type="ORF">LSINAPIS_LOCUS8027</name>
</gene>
<keyword evidence="3" id="KW-1185">Reference proteome</keyword>
<evidence type="ECO:0000256" key="1">
    <source>
        <dbReference type="SAM" id="Phobius"/>
    </source>
</evidence>
<name>A0A5E4QGB2_9NEOP</name>
<evidence type="ECO:0000313" key="2">
    <source>
        <dbReference type="EMBL" id="VVC96556.1"/>
    </source>
</evidence>
<reference evidence="2 3" key="1">
    <citation type="submission" date="2017-07" db="EMBL/GenBank/DDBJ databases">
        <authorList>
            <person name="Talla V."/>
            <person name="Backstrom N."/>
        </authorList>
    </citation>
    <scope>NUCLEOTIDE SEQUENCE [LARGE SCALE GENOMIC DNA]</scope>
</reference>
<dbReference type="EMBL" id="FZQP02002780">
    <property type="protein sequence ID" value="VVC96556.1"/>
    <property type="molecule type" value="Genomic_DNA"/>
</dbReference>
<feature type="transmembrane region" description="Helical" evidence="1">
    <location>
        <begin position="21"/>
        <end position="43"/>
    </location>
</feature>
<dbReference type="AlphaFoldDB" id="A0A5E4QGB2"/>
<feature type="transmembrane region" description="Helical" evidence="1">
    <location>
        <begin position="112"/>
        <end position="142"/>
    </location>
</feature>
<organism evidence="2 3">
    <name type="scientific">Leptidea sinapis</name>
    <dbReference type="NCBI Taxonomy" id="189913"/>
    <lineage>
        <taxon>Eukaryota</taxon>
        <taxon>Metazoa</taxon>
        <taxon>Ecdysozoa</taxon>
        <taxon>Arthropoda</taxon>
        <taxon>Hexapoda</taxon>
        <taxon>Insecta</taxon>
        <taxon>Pterygota</taxon>
        <taxon>Neoptera</taxon>
        <taxon>Endopterygota</taxon>
        <taxon>Lepidoptera</taxon>
        <taxon>Glossata</taxon>
        <taxon>Ditrysia</taxon>
        <taxon>Papilionoidea</taxon>
        <taxon>Pieridae</taxon>
        <taxon>Dismorphiinae</taxon>
        <taxon>Leptidea</taxon>
    </lineage>
</organism>
<proteinExistence type="predicted"/>
<keyword evidence="1" id="KW-0812">Transmembrane</keyword>
<dbReference type="Proteomes" id="UP000324832">
    <property type="component" value="Unassembled WGS sequence"/>
</dbReference>
<sequence>MIMFSNNRQLDHNEIEFKRRALRDAVMCIGWIKLTSIICYMTLYSFVNVYSTGDGSMTIKIMILITIPLYIANGEKLWALDVSLGLCLICAIYNSVLGSFGGLHFIRFGHDIVHFVLASIFGLMTISSCTIICYDIVLVVIYKRFLQSTSHDNV</sequence>
<keyword evidence="1" id="KW-0472">Membrane</keyword>
<protein>
    <submittedName>
        <fullName evidence="2">Uncharacterized protein</fullName>
    </submittedName>
</protein>
<keyword evidence="1" id="KW-1133">Transmembrane helix</keyword>